<sequence>MKCKGHDKADTSVAKGNEAADQRAKEVGGYTPRQMTLQPEGGPTELTTENIKDIQEEAGPYEHSEWQRKGACKDKDGIWRSHTGHIVAPAKLFPTMHGPTHEGTRITLTNMKELWWHPWMSDIITNCLEECDTCNKHNNKKPFKAPAGKFPMPTAPFQDITIDFTDMGPENRVGGKRSPEHRAREKRSPGAVSRVRAIQLPPGVVAYPGNYTCITQSNSSTMNVGHLPKKFCMYTYNTSLFAPNVTQLRFNRMALDMLAEKGGVCHMFGDACCTFIPNNTAPDGSITRALEGLTSLANELAENLGVAENPSTSWLEDVFGKYKAIVLSMLMSVAVFLGILVCCGCCCIPCCHSLANRWIDVALTKKDPQKDAPPAYSMPLLGMEDGDETDSDNEGSESPM</sequence>
<feature type="compositionally biased region" description="Acidic residues" evidence="1">
    <location>
        <begin position="384"/>
        <end position="400"/>
    </location>
</feature>
<feature type="compositionally biased region" description="Basic and acidic residues" evidence="1">
    <location>
        <begin position="1"/>
        <end position="10"/>
    </location>
</feature>
<dbReference type="Gene3D" id="1.10.287.210">
    <property type="match status" value="1"/>
</dbReference>
<dbReference type="Gene3D" id="1.10.340.70">
    <property type="match status" value="1"/>
</dbReference>
<feature type="region of interest" description="Disordered" evidence="1">
    <location>
        <begin position="171"/>
        <end position="193"/>
    </location>
</feature>
<dbReference type="PANTHER" id="PTHR10424">
    <property type="entry name" value="VIRAL ENVELOPE PROTEIN"/>
    <property type="match status" value="1"/>
</dbReference>
<evidence type="ECO:0000256" key="1">
    <source>
        <dbReference type="SAM" id="MobiDB-lite"/>
    </source>
</evidence>
<evidence type="ECO:0000313" key="2">
    <source>
        <dbReference type="EMBL" id="KAF1384027.1"/>
    </source>
</evidence>
<dbReference type="Proteomes" id="UP000465112">
    <property type="component" value="Chromosome 11"/>
</dbReference>
<feature type="compositionally biased region" description="Basic and acidic residues" evidence="1">
    <location>
        <begin position="177"/>
        <end position="188"/>
    </location>
</feature>
<gene>
    <name evidence="2" type="ORF">PFLUV_G00137970</name>
</gene>
<name>A0A6A5E575_PERFL</name>
<dbReference type="AlphaFoldDB" id="A0A6A5E575"/>
<feature type="region of interest" description="Disordered" evidence="1">
    <location>
        <begin position="1"/>
        <end position="45"/>
    </location>
</feature>
<accession>A0A6A5E575</accession>
<organism evidence="2 3">
    <name type="scientific">Perca fluviatilis</name>
    <name type="common">European perch</name>
    <dbReference type="NCBI Taxonomy" id="8168"/>
    <lineage>
        <taxon>Eukaryota</taxon>
        <taxon>Metazoa</taxon>
        <taxon>Chordata</taxon>
        <taxon>Craniata</taxon>
        <taxon>Vertebrata</taxon>
        <taxon>Euteleostomi</taxon>
        <taxon>Actinopterygii</taxon>
        <taxon>Neopterygii</taxon>
        <taxon>Teleostei</taxon>
        <taxon>Neoteleostei</taxon>
        <taxon>Acanthomorphata</taxon>
        <taxon>Eupercaria</taxon>
        <taxon>Perciformes</taxon>
        <taxon>Percoidei</taxon>
        <taxon>Percidae</taxon>
        <taxon>Percinae</taxon>
        <taxon>Perca</taxon>
    </lineage>
</organism>
<dbReference type="PANTHER" id="PTHR10424:SF80">
    <property type="entry name" value="ENVELOPE GLYCOPROTEIN"/>
    <property type="match status" value="1"/>
</dbReference>
<proteinExistence type="predicted"/>
<evidence type="ECO:0008006" key="4">
    <source>
        <dbReference type="Google" id="ProtNLM"/>
    </source>
</evidence>
<evidence type="ECO:0000313" key="3">
    <source>
        <dbReference type="Proteomes" id="UP000465112"/>
    </source>
</evidence>
<feature type="region of interest" description="Disordered" evidence="1">
    <location>
        <begin position="368"/>
        <end position="400"/>
    </location>
</feature>
<reference evidence="2 3" key="1">
    <citation type="submission" date="2019-06" db="EMBL/GenBank/DDBJ databases">
        <title>A chromosome-scale genome assembly of the European perch, Perca fluviatilis.</title>
        <authorList>
            <person name="Roques C."/>
            <person name="Zahm M."/>
            <person name="Cabau C."/>
            <person name="Klopp C."/>
            <person name="Bouchez O."/>
            <person name="Donnadieu C."/>
            <person name="Kuhl H."/>
            <person name="Gislard M."/>
            <person name="Guendouz S."/>
            <person name="Journot L."/>
            <person name="Haffray P."/>
            <person name="Bestin A."/>
            <person name="Morvezen R."/>
            <person name="Feron R."/>
            <person name="Wen M."/>
            <person name="Jouanno E."/>
            <person name="Herpin A."/>
            <person name="Schartl M."/>
            <person name="Postlethwait J."/>
            <person name="Schaerlinger B."/>
            <person name="Chardard D."/>
            <person name="Lecocq T."/>
            <person name="Poncet C."/>
            <person name="Jaffrelo L."/>
            <person name="Lampietro C."/>
            <person name="Guiguen Y."/>
        </authorList>
    </citation>
    <scope>NUCLEOTIDE SEQUENCE [LARGE SCALE GENOMIC DNA]</scope>
    <source>
        <tissue evidence="2">Blood</tissue>
    </source>
</reference>
<dbReference type="EMBL" id="VHII01000011">
    <property type="protein sequence ID" value="KAF1384027.1"/>
    <property type="molecule type" value="Genomic_DNA"/>
</dbReference>
<dbReference type="InterPro" id="IPR018154">
    <property type="entry name" value="TLV/ENV_coat_polyprotein"/>
</dbReference>
<protein>
    <recommendedName>
        <fullName evidence="4">Integrase zinc-binding domain-containing protein</fullName>
    </recommendedName>
</protein>
<comment type="caution">
    <text evidence="2">The sequence shown here is derived from an EMBL/GenBank/DDBJ whole genome shotgun (WGS) entry which is preliminary data.</text>
</comment>
<dbReference type="SUPFAM" id="SSF58069">
    <property type="entry name" value="Virus ectodomain"/>
    <property type="match status" value="1"/>
</dbReference>
<keyword evidence="3" id="KW-1185">Reference proteome</keyword>